<sequence length="267" mass="27191">MAVSSSSATRRHVAGGLSLTDEGEGPAVLLLHGIGGNARSCTALGSVLAGRGVRALAWDAPGYGESADPAGADDVDHVARVLAVLDELDLDRVDLVGTSWGGVVATVVAARHPDRVRTLVLADSTRGSGTSPAKAATMRARVADLVAQGPEAFAAARAPKLVAPGCDPAVAEAVRAEMARVRPAGYEGAAEFMAATDTSSLLPSITVPTLVLVGEHDTVTGVEESRLLADRIPGARFVLVPDAGHAAVTERPAEVAAAVLDFWRTVA</sequence>
<name>A0A285EDF0_9ACTN</name>
<keyword evidence="4" id="KW-1185">Reference proteome</keyword>
<evidence type="ECO:0000313" key="3">
    <source>
        <dbReference type="EMBL" id="SNX96081.1"/>
    </source>
</evidence>
<dbReference type="OrthoDB" id="9785847at2"/>
<reference evidence="3 4" key="1">
    <citation type="submission" date="2017-09" db="EMBL/GenBank/DDBJ databases">
        <authorList>
            <person name="Ehlers B."/>
            <person name="Leendertz F.H."/>
        </authorList>
    </citation>
    <scope>NUCLEOTIDE SEQUENCE [LARGE SCALE GENOMIC DNA]</scope>
    <source>
        <strain evidence="3 4">DSM 46844</strain>
    </source>
</reference>
<dbReference type="InterPro" id="IPR000073">
    <property type="entry name" value="AB_hydrolase_1"/>
</dbReference>
<evidence type="ECO:0000259" key="2">
    <source>
        <dbReference type="Pfam" id="PF00561"/>
    </source>
</evidence>
<dbReference type="Proteomes" id="UP000219514">
    <property type="component" value="Unassembled WGS sequence"/>
</dbReference>
<keyword evidence="1" id="KW-0378">Hydrolase</keyword>
<dbReference type="RefSeq" id="WP_097206103.1">
    <property type="nucleotide sequence ID" value="NZ_JACHXB010000004.1"/>
</dbReference>
<evidence type="ECO:0000256" key="1">
    <source>
        <dbReference type="ARBA" id="ARBA00022801"/>
    </source>
</evidence>
<dbReference type="AlphaFoldDB" id="A0A285EDF0"/>
<dbReference type="PRINTS" id="PR00412">
    <property type="entry name" value="EPOXHYDRLASE"/>
</dbReference>
<evidence type="ECO:0000313" key="4">
    <source>
        <dbReference type="Proteomes" id="UP000219514"/>
    </source>
</evidence>
<gene>
    <name evidence="3" type="ORF">SAMN06893097_103250</name>
</gene>
<dbReference type="InterPro" id="IPR000639">
    <property type="entry name" value="Epox_hydrolase-like"/>
</dbReference>
<dbReference type="Pfam" id="PF00561">
    <property type="entry name" value="Abhydrolase_1"/>
    <property type="match status" value="1"/>
</dbReference>
<dbReference type="InterPro" id="IPR029058">
    <property type="entry name" value="AB_hydrolase_fold"/>
</dbReference>
<dbReference type="EMBL" id="OBDO01000003">
    <property type="protein sequence ID" value="SNX96081.1"/>
    <property type="molecule type" value="Genomic_DNA"/>
</dbReference>
<dbReference type="InterPro" id="IPR050266">
    <property type="entry name" value="AB_hydrolase_sf"/>
</dbReference>
<proteinExistence type="predicted"/>
<organism evidence="3 4">
    <name type="scientific">Geodermatophilus sabuli</name>
    <dbReference type="NCBI Taxonomy" id="1564158"/>
    <lineage>
        <taxon>Bacteria</taxon>
        <taxon>Bacillati</taxon>
        <taxon>Actinomycetota</taxon>
        <taxon>Actinomycetes</taxon>
        <taxon>Geodermatophilales</taxon>
        <taxon>Geodermatophilaceae</taxon>
        <taxon>Geodermatophilus</taxon>
    </lineage>
</organism>
<dbReference type="GO" id="GO:0016787">
    <property type="term" value="F:hydrolase activity"/>
    <property type="evidence" value="ECO:0007669"/>
    <property type="project" value="UniProtKB-KW"/>
</dbReference>
<dbReference type="PRINTS" id="PR00111">
    <property type="entry name" value="ABHYDROLASE"/>
</dbReference>
<dbReference type="PANTHER" id="PTHR43798:SF31">
    <property type="entry name" value="AB HYDROLASE SUPERFAMILY PROTEIN YCLE"/>
    <property type="match status" value="1"/>
</dbReference>
<feature type="domain" description="AB hydrolase-1" evidence="2">
    <location>
        <begin position="26"/>
        <end position="251"/>
    </location>
</feature>
<accession>A0A285EDF0</accession>
<dbReference type="SUPFAM" id="SSF53474">
    <property type="entry name" value="alpha/beta-Hydrolases"/>
    <property type="match status" value="1"/>
</dbReference>
<protein>
    <submittedName>
        <fullName evidence="3">Pimeloyl-ACP methyl ester carboxylesterase</fullName>
    </submittedName>
</protein>
<dbReference type="Gene3D" id="3.40.50.1820">
    <property type="entry name" value="alpha/beta hydrolase"/>
    <property type="match status" value="1"/>
</dbReference>
<dbReference type="PANTHER" id="PTHR43798">
    <property type="entry name" value="MONOACYLGLYCEROL LIPASE"/>
    <property type="match status" value="1"/>
</dbReference>
<dbReference type="GO" id="GO:0016020">
    <property type="term" value="C:membrane"/>
    <property type="evidence" value="ECO:0007669"/>
    <property type="project" value="TreeGrafter"/>
</dbReference>